<reference evidence="1 2" key="1">
    <citation type="submission" date="2023-07" db="EMBL/GenBank/DDBJ databases">
        <title>Sorghum-associated microbial communities from plants grown in Nebraska, USA.</title>
        <authorList>
            <person name="Schachtman D."/>
        </authorList>
    </citation>
    <scope>NUCLEOTIDE SEQUENCE [LARGE SCALE GENOMIC DNA]</scope>
    <source>
        <strain evidence="1 2">DS1027</strain>
    </source>
</reference>
<gene>
    <name evidence="1" type="ORF">J2792_002367</name>
</gene>
<comment type="caution">
    <text evidence="1">The sequence shown here is derived from an EMBL/GenBank/DDBJ whole genome shotgun (WGS) entry which is preliminary data.</text>
</comment>
<accession>A0ABU1MMD5</accession>
<protein>
    <submittedName>
        <fullName evidence="1">Uncharacterized protein</fullName>
    </submittedName>
</protein>
<sequence>MKIPCNSCGKLRKWKNCYGAPVTGLCFTCWSAKRAVEAKQRKIHGGNVSAIVKMSDAAIEQQDDYYRSRMAMGSARLLTAIIDARAA</sequence>
<evidence type="ECO:0000313" key="2">
    <source>
        <dbReference type="Proteomes" id="UP001184150"/>
    </source>
</evidence>
<dbReference type="EMBL" id="JAVDRD010000005">
    <property type="protein sequence ID" value="MDR6511495.1"/>
    <property type="molecule type" value="Genomic_DNA"/>
</dbReference>
<proteinExistence type="predicted"/>
<dbReference type="RefSeq" id="WP_309805364.1">
    <property type="nucleotide sequence ID" value="NZ_JAVDRD010000005.1"/>
</dbReference>
<name>A0ABU1MMD5_9SPHN</name>
<keyword evidence="2" id="KW-1185">Reference proteome</keyword>
<dbReference type="Proteomes" id="UP001184150">
    <property type="component" value="Unassembled WGS sequence"/>
</dbReference>
<evidence type="ECO:0000313" key="1">
    <source>
        <dbReference type="EMBL" id="MDR6511495.1"/>
    </source>
</evidence>
<organism evidence="1 2">
    <name type="scientific">Novosphingobium capsulatum</name>
    <dbReference type="NCBI Taxonomy" id="13688"/>
    <lineage>
        <taxon>Bacteria</taxon>
        <taxon>Pseudomonadati</taxon>
        <taxon>Pseudomonadota</taxon>
        <taxon>Alphaproteobacteria</taxon>
        <taxon>Sphingomonadales</taxon>
        <taxon>Sphingomonadaceae</taxon>
        <taxon>Novosphingobium</taxon>
    </lineage>
</organism>